<evidence type="ECO:0000256" key="5">
    <source>
        <dbReference type="ARBA" id="ARBA00023004"/>
    </source>
</evidence>
<dbReference type="Pfam" id="PF00067">
    <property type="entry name" value="p450"/>
    <property type="match status" value="1"/>
</dbReference>
<dbReference type="GO" id="GO:0005506">
    <property type="term" value="F:iron ion binding"/>
    <property type="evidence" value="ECO:0007669"/>
    <property type="project" value="InterPro"/>
</dbReference>
<evidence type="ECO:0000256" key="3">
    <source>
        <dbReference type="ARBA" id="ARBA00022617"/>
    </source>
</evidence>
<dbReference type="OrthoDB" id="2797248at2759"/>
<evidence type="ECO:0000256" key="1">
    <source>
        <dbReference type="ARBA" id="ARBA00001971"/>
    </source>
</evidence>
<keyword evidence="7" id="KW-0503">Monooxygenase</keyword>
<keyword evidence="4 6" id="KW-0479">Metal-binding</keyword>
<dbReference type="GO" id="GO:0008395">
    <property type="term" value="F:steroid hydroxylase activity"/>
    <property type="evidence" value="ECO:0007669"/>
    <property type="project" value="TreeGrafter"/>
</dbReference>
<dbReference type="InterPro" id="IPR001128">
    <property type="entry name" value="Cyt_P450"/>
</dbReference>
<proteinExistence type="inferred from homology"/>
<sequence length="402" mass="43991">MSDPESLNAFYRNPDRGLVNGLLHSPVPRLLGDVQSPHAGYMIESTLVPIIVKGNAEPSLCEIAAVYNAAIYRTFQKLAAGGKCQSLWSLVTGALFQSVLPTMFGPSFPLRIYDDVLTLDKSTYQLFHSIPLLPRSVPRARLRVRDALKGFMRPWKDVSADIPDVSAHGNDVLRALFALALTDDDRAGLLQTYIWGVLTNLFRLTYWLLAHLLCDRAAYCAQLQAAVDVGVAATFPDPSELLHAHPRAVNGSHFALVDAAMKEAARLHLLPLSHRVARADVALQSARGPFVVPAGSTVVAYTPGAHLDPARFDEPGAFRLDRFVGGAGVRNLYVWSKGAHICPGRHMAMYYLKMFVIVLLHRFDLVVEGGTSGPCTLPTGNPWITGLPLPRKDLLVSVKMRT</sequence>
<comment type="cofactor">
    <cofactor evidence="1 6">
        <name>heme</name>
        <dbReference type="ChEBI" id="CHEBI:30413"/>
    </cofactor>
</comment>
<keyword evidence="7" id="KW-0560">Oxidoreductase</keyword>
<evidence type="ECO:0000256" key="4">
    <source>
        <dbReference type="ARBA" id="ARBA00022723"/>
    </source>
</evidence>
<evidence type="ECO:0000256" key="7">
    <source>
        <dbReference type="RuleBase" id="RU000461"/>
    </source>
</evidence>
<feature type="binding site" description="axial binding residue" evidence="6">
    <location>
        <position position="342"/>
    </location>
    <ligand>
        <name>heme</name>
        <dbReference type="ChEBI" id="CHEBI:30413"/>
    </ligand>
    <ligandPart>
        <name>Fe</name>
        <dbReference type="ChEBI" id="CHEBI:18248"/>
    </ligandPart>
</feature>
<keyword evidence="5 6" id="KW-0408">Iron</keyword>
<gene>
    <name evidence="8" type="ORF">PsYK624_088470</name>
</gene>
<evidence type="ECO:0000256" key="2">
    <source>
        <dbReference type="ARBA" id="ARBA00010617"/>
    </source>
</evidence>
<dbReference type="PANTHER" id="PTHR24304:SF2">
    <property type="entry name" value="24-HYDROXYCHOLESTEROL 7-ALPHA-HYDROXYLASE"/>
    <property type="match status" value="1"/>
</dbReference>
<evidence type="ECO:0000313" key="9">
    <source>
        <dbReference type="Proteomes" id="UP000703269"/>
    </source>
</evidence>
<keyword evidence="9" id="KW-1185">Reference proteome</keyword>
<dbReference type="SUPFAM" id="SSF48264">
    <property type="entry name" value="Cytochrome P450"/>
    <property type="match status" value="1"/>
</dbReference>
<name>A0A9P3GBG0_9APHY</name>
<dbReference type="InterPro" id="IPR002403">
    <property type="entry name" value="Cyt_P450_E_grp-IV"/>
</dbReference>
<protein>
    <submittedName>
        <fullName evidence="8">Cytochrome P450</fullName>
    </submittedName>
</protein>
<dbReference type="Proteomes" id="UP000703269">
    <property type="component" value="Unassembled WGS sequence"/>
</dbReference>
<dbReference type="InterPro" id="IPR017972">
    <property type="entry name" value="Cyt_P450_CS"/>
</dbReference>
<dbReference type="GO" id="GO:0016705">
    <property type="term" value="F:oxidoreductase activity, acting on paired donors, with incorporation or reduction of molecular oxygen"/>
    <property type="evidence" value="ECO:0007669"/>
    <property type="project" value="InterPro"/>
</dbReference>
<dbReference type="PROSITE" id="PS00086">
    <property type="entry name" value="CYTOCHROME_P450"/>
    <property type="match status" value="1"/>
</dbReference>
<keyword evidence="3 6" id="KW-0349">Heme</keyword>
<dbReference type="AlphaFoldDB" id="A0A9P3GBG0"/>
<evidence type="ECO:0000256" key="6">
    <source>
        <dbReference type="PIRSR" id="PIRSR602403-1"/>
    </source>
</evidence>
<dbReference type="GO" id="GO:0020037">
    <property type="term" value="F:heme binding"/>
    <property type="evidence" value="ECO:0007669"/>
    <property type="project" value="InterPro"/>
</dbReference>
<dbReference type="InterPro" id="IPR050529">
    <property type="entry name" value="CYP450_sterol_14alpha_dmase"/>
</dbReference>
<organism evidence="8 9">
    <name type="scientific">Phanerochaete sordida</name>
    <dbReference type="NCBI Taxonomy" id="48140"/>
    <lineage>
        <taxon>Eukaryota</taxon>
        <taxon>Fungi</taxon>
        <taxon>Dikarya</taxon>
        <taxon>Basidiomycota</taxon>
        <taxon>Agaricomycotina</taxon>
        <taxon>Agaricomycetes</taxon>
        <taxon>Polyporales</taxon>
        <taxon>Phanerochaetaceae</taxon>
        <taxon>Phanerochaete</taxon>
    </lineage>
</organism>
<dbReference type="Gene3D" id="1.10.630.10">
    <property type="entry name" value="Cytochrome P450"/>
    <property type="match status" value="1"/>
</dbReference>
<reference evidence="8 9" key="1">
    <citation type="submission" date="2021-08" db="EMBL/GenBank/DDBJ databases">
        <title>Draft Genome Sequence of Phanerochaete sordida strain YK-624.</title>
        <authorList>
            <person name="Mori T."/>
            <person name="Dohra H."/>
            <person name="Suzuki T."/>
            <person name="Kawagishi H."/>
            <person name="Hirai H."/>
        </authorList>
    </citation>
    <scope>NUCLEOTIDE SEQUENCE [LARGE SCALE GENOMIC DNA]</scope>
    <source>
        <strain evidence="8 9">YK-624</strain>
    </source>
</reference>
<dbReference type="PRINTS" id="PR00465">
    <property type="entry name" value="EP450IV"/>
</dbReference>
<evidence type="ECO:0000313" key="8">
    <source>
        <dbReference type="EMBL" id="GJE92692.1"/>
    </source>
</evidence>
<accession>A0A9P3GBG0</accession>
<comment type="caution">
    <text evidence="8">The sequence shown here is derived from an EMBL/GenBank/DDBJ whole genome shotgun (WGS) entry which is preliminary data.</text>
</comment>
<comment type="similarity">
    <text evidence="2 7">Belongs to the cytochrome P450 family.</text>
</comment>
<dbReference type="PANTHER" id="PTHR24304">
    <property type="entry name" value="CYTOCHROME P450 FAMILY 7"/>
    <property type="match status" value="1"/>
</dbReference>
<dbReference type="EMBL" id="BPQB01000028">
    <property type="protein sequence ID" value="GJE92692.1"/>
    <property type="molecule type" value="Genomic_DNA"/>
</dbReference>
<dbReference type="InterPro" id="IPR036396">
    <property type="entry name" value="Cyt_P450_sf"/>
</dbReference>